<gene>
    <name evidence="2" type="ORF">MARU1_003835</name>
</gene>
<dbReference type="Proteomes" id="UP001217582">
    <property type="component" value="Chromosome 9"/>
</dbReference>
<feature type="region of interest" description="Disordered" evidence="1">
    <location>
        <begin position="143"/>
        <end position="206"/>
    </location>
</feature>
<evidence type="ECO:0000313" key="3">
    <source>
        <dbReference type="Proteomes" id="UP001217582"/>
    </source>
</evidence>
<sequence>MSFEAPPGYVRADTAQASDAWERADEVWVMRVPDGVDVRKLDGVTIPLDAFERADHAPLASVRVSETDTYDVLVAHGAADESDSQLIDMAGPSTTPVFLQRDFLRSADGVASELQSVCALLPRAKDATLRMKPIARRMYMARRTSSAKGRDHGYDVSLPPKHTQPWDRLQGVFRPAGSQSKSPALPDKKRKKASSDEASKKKKKKK</sequence>
<keyword evidence="3" id="KW-1185">Reference proteome</keyword>
<proteinExistence type="predicted"/>
<evidence type="ECO:0000256" key="1">
    <source>
        <dbReference type="SAM" id="MobiDB-lite"/>
    </source>
</evidence>
<dbReference type="EMBL" id="CP119924">
    <property type="protein sequence ID" value="WFD17772.1"/>
    <property type="molecule type" value="Genomic_DNA"/>
</dbReference>
<reference evidence="2 3" key="1">
    <citation type="submission" date="2023-03" db="EMBL/GenBank/DDBJ databases">
        <title>Mating type loci evolution in Malassezia.</title>
        <authorList>
            <person name="Coelho M.A."/>
        </authorList>
    </citation>
    <scope>NUCLEOTIDE SEQUENCE [LARGE SCALE GENOMIC DNA]</scope>
    <source>
        <strain evidence="2 3">CBS 13387</strain>
    </source>
</reference>
<evidence type="ECO:0000313" key="2">
    <source>
        <dbReference type="EMBL" id="WFD17772.1"/>
    </source>
</evidence>
<dbReference type="AlphaFoldDB" id="A0AAJ5Z2X0"/>
<dbReference type="Gene3D" id="6.20.250.70">
    <property type="match status" value="1"/>
</dbReference>
<name>A0AAJ5Z2X0_9BASI</name>
<organism evidence="2 3">
    <name type="scientific">Malassezia arunalokei</name>
    <dbReference type="NCBI Taxonomy" id="1514897"/>
    <lineage>
        <taxon>Eukaryota</taxon>
        <taxon>Fungi</taxon>
        <taxon>Dikarya</taxon>
        <taxon>Basidiomycota</taxon>
        <taxon>Ustilaginomycotina</taxon>
        <taxon>Malasseziomycetes</taxon>
        <taxon>Malasseziales</taxon>
        <taxon>Malasseziaceae</taxon>
        <taxon>Malassezia</taxon>
    </lineage>
</organism>
<protein>
    <submittedName>
        <fullName evidence="2">Uncharacterized protein</fullName>
    </submittedName>
</protein>
<accession>A0AAJ5Z2X0</accession>